<dbReference type="PANTHER" id="PTHR31898">
    <property type="entry name" value="TRANSMEMBRANE PROTEIN 136"/>
    <property type="match status" value="1"/>
</dbReference>
<dbReference type="Pfam" id="PF03798">
    <property type="entry name" value="TRAM_LAG1_CLN8"/>
    <property type="match status" value="1"/>
</dbReference>
<evidence type="ECO:0000256" key="4">
    <source>
        <dbReference type="ARBA" id="ARBA00023136"/>
    </source>
</evidence>
<accession>A0A2A4JDU8</accession>
<evidence type="ECO:0000256" key="2">
    <source>
        <dbReference type="ARBA" id="ARBA00022692"/>
    </source>
</evidence>
<dbReference type="InterPro" id="IPR042512">
    <property type="entry name" value="TLCD5"/>
</dbReference>
<evidence type="ECO:0000256" key="6">
    <source>
        <dbReference type="SAM" id="Phobius"/>
    </source>
</evidence>
<reference evidence="8" key="1">
    <citation type="submission" date="2017-09" db="EMBL/GenBank/DDBJ databases">
        <title>Contemporary evolution of a Lepidopteran species, Heliothis virescens, in response to modern agricultural practices.</title>
        <authorList>
            <person name="Fritz M.L."/>
            <person name="Deyonke A.M."/>
            <person name="Papanicolaou A."/>
            <person name="Micinski S."/>
            <person name="Westbrook J."/>
            <person name="Gould F."/>
        </authorList>
    </citation>
    <scope>NUCLEOTIDE SEQUENCE [LARGE SCALE GENOMIC DNA]</scope>
    <source>
        <strain evidence="8">HvINT-</strain>
        <tissue evidence="8">Whole body</tissue>
    </source>
</reference>
<evidence type="ECO:0000256" key="3">
    <source>
        <dbReference type="ARBA" id="ARBA00022989"/>
    </source>
</evidence>
<evidence type="ECO:0000256" key="1">
    <source>
        <dbReference type="ARBA" id="ARBA00004141"/>
    </source>
</evidence>
<feature type="transmembrane region" description="Helical" evidence="6">
    <location>
        <begin position="197"/>
        <end position="218"/>
    </location>
</feature>
<dbReference type="InterPro" id="IPR006634">
    <property type="entry name" value="TLC-dom"/>
</dbReference>
<feature type="transmembrane region" description="Helical" evidence="6">
    <location>
        <begin position="77"/>
        <end position="97"/>
    </location>
</feature>
<dbReference type="STRING" id="7102.A0A2A4JDU8"/>
<gene>
    <name evidence="8" type="ORF">B5V51_3196</name>
</gene>
<dbReference type="SMART" id="SM00724">
    <property type="entry name" value="TLC"/>
    <property type="match status" value="1"/>
</dbReference>
<sequence>MSHELSTASLTKLISFLVWNWMYFITVEYAPDRSPEWCSRVLTLIHASFAIAGGLTQCKWRKLTPWHLTRRLLPCQYMLMVWSWGYFAFDLLWCLIYNESLVMLCHHTAALIAITRYMQKQHTGCTFACTLVLLELTNPLLQIRWFLKDEGYGNTHLYFAVEVTYLVLFLLLRGVLGTYLIFVIFRTDYFDWEGRVLSVIFYAVSMVFVYDIAGYIRYKYKHEINEFRQFYYATQMPNDGDISNLSPTPSEILKTTQSCCMSGTSCKM</sequence>
<feature type="transmembrane region" description="Helical" evidence="6">
    <location>
        <begin position="163"/>
        <end position="185"/>
    </location>
</feature>
<feature type="transmembrane region" description="Helical" evidence="6">
    <location>
        <begin position="6"/>
        <end position="25"/>
    </location>
</feature>
<comment type="subcellular location">
    <subcellularLocation>
        <location evidence="1">Membrane</location>
        <topology evidence="1">Multi-pass membrane protein</topology>
    </subcellularLocation>
</comment>
<proteinExistence type="predicted"/>
<keyword evidence="4 5" id="KW-0472">Membrane</keyword>
<keyword evidence="3 6" id="KW-1133">Transmembrane helix</keyword>
<dbReference type="PROSITE" id="PS50922">
    <property type="entry name" value="TLC"/>
    <property type="match status" value="1"/>
</dbReference>
<feature type="domain" description="TLC" evidence="7">
    <location>
        <begin position="32"/>
        <end position="205"/>
    </location>
</feature>
<protein>
    <recommendedName>
        <fullName evidence="7">TLC domain-containing protein</fullName>
    </recommendedName>
</protein>
<evidence type="ECO:0000313" key="8">
    <source>
        <dbReference type="EMBL" id="PCG70257.1"/>
    </source>
</evidence>
<dbReference type="AlphaFoldDB" id="A0A2A4JDU8"/>
<name>A0A2A4JDU8_HELVI</name>
<keyword evidence="2 5" id="KW-0812">Transmembrane</keyword>
<evidence type="ECO:0000256" key="5">
    <source>
        <dbReference type="PROSITE-ProRule" id="PRU00205"/>
    </source>
</evidence>
<evidence type="ECO:0000259" key="7">
    <source>
        <dbReference type="PROSITE" id="PS50922"/>
    </source>
</evidence>
<comment type="caution">
    <text evidence="8">The sequence shown here is derived from an EMBL/GenBank/DDBJ whole genome shotgun (WGS) entry which is preliminary data.</text>
</comment>
<dbReference type="EMBL" id="NWSH01001749">
    <property type="protein sequence ID" value="PCG70257.1"/>
    <property type="molecule type" value="Genomic_DNA"/>
</dbReference>
<dbReference type="GO" id="GO:0016020">
    <property type="term" value="C:membrane"/>
    <property type="evidence" value="ECO:0007669"/>
    <property type="project" value="UniProtKB-SubCell"/>
</dbReference>
<organism evidence="8">
    <name type="scientific">Heliothis virescens</name>
    <name type="common">Tobacco budworm moth</name>
    <dbReference type="NCBI Taxonomy" id="7102"/>
    <lineage>
        <taxon>Eukaryota</taxon>
        <taxon>Metazoa</taxon>
        <taxon>Ecdysozoa</taxon>
        <taxon>Arthropoda</taxon>
        <taxon>Hexapoda</taxon>
        <taxon>Insecta</taxon>
        <taxon>Pterygota</taxon>
        <taxon>Neoptera</taxon>
        <taxon>Endopterygota</taxon>
        <taxon>Lepidoptera</taxon>
        <taxon>Glossata</taxon>
        <taxon>Ditrysia</taxon>
        <taxon>Noctuoidea</taxon>
        <taxon>Noctuidae</taxon>
        <taxon>Heliothinae</taxon>
        <taxon>Heliothis</taxon>
    </lineage>
</organism>
<dbReference type="PANTHER" id="PTHR31898:SF1">
    <property type="entry name" value="TLC DOMAIN-CONTAINING PROTEIN 5"/>
    <property type="match status" value="1"/>
</dbReference>